<evidence type="ECO:0000313" key="6">
    <source>
        <dbReference type="Proteomes" id="UP001165136"/>
    </source>
</evidence>
<organism evidence="5 6">
    <name type="scientific">Amycolatopsis taiwanensis</name>
    <dbReference type="NCBI Taxonomy" id="342230"/>
    <lineage>
        <taxon>Bacteria</taxon>
        <taxon>Bacillati</taxon>
        <taxon>Actinomycetota</taxon>
        <taxon>Actinomycetes</taxon>
        <taxon>Pseudonocardiales</taxon>
        <taxon>Pseudonocardiaceae</taxon>
        <taxon>Amycolatopsis</taxon>
    </lineage>
</organism>
<dbReference type="GO" id="GO:0003677">
    <property type="term" value="F:DNA binding"/>
    <property type="evidence" value="ECO:0007669"/>
    <property type="project" value="UniProtKB-KW"/>
</dbReference>
<proteinExistence type="inferred from homology"/>
<comment type="caution">
    <text evidence="5">The sequence shown here is derived from an EMBL/GenBank/DDBJ whole genome shotgun (WGS) entry which is preliminary data.</text>
</comment>
<evidence type="ECO:0000256" key="3">
    <source>
        <dbReference type="ARBA" id="ARBA00023125"/>
    </source>
</evidence>
<protein>
    <recommendedName>
        <fullName evidence="7">Penicillinase repressor</fullName>
    </recommendedName>
</protein>
<sequence>MLGRLPADSELLVADILREPTALITVEERAKMFGLGDLESAVMNVLWGTAEPAKVREVLDRLDTPKQLAYTTVMTVLDNLHRKGWVERELDGKAYRYVPAISREEAAARALRDIVDSSGDPEGVLLHFAQSVSEEETEVLRKGLRRKARRK</sequence>
<dbReference type="Gene3D" id="6.10.140.850">
    <property type="match status" value="1"/>
</dbReference>
<dbReference type="AlphaFoldDB" id="A0A9W6VJR8"/>
<gene>
    <name evidence="5" type="ORF">Atai01_54150</name>
</gene>
<dbReference type="InterPro" id="IPR036390">
    <property type="entry name" value="WH_DNA-bd_sf"/>
</dbReference>
<evidence type="ECO:0000256" key="2">
    <source>
        <dbReference type="ARBA" id="ARBA00023015"/>
    </source>
</evidence>
<keyword evidence="6" id="KW-1185">Reference proteome</keyword>
<dbReference type="SUPFAM" id="SSF46785">
    <property type="entry name" value="Winged helix' DNA-binding domain"/>
    <property type="match status" value="1"/>
</dbReference>
<dbReference type="EMBL" id="BSTI01000013">
    <property type="protein sequence ID" value="GLY68796.1"/>
    <property type="molecule type" value="Genomic_DNA"/>
</dbReference>
<keyword evidence="3" id="KW-0238">DNA-binding</keyword>
<name>A0A9W6VJR8_9PSEU</name>
<keyword evidence="4" id="KW-0804">Transcription</keyword>
<dbReference type="InterPro" id="IPR005650">
    <property type="entry name" value="BlaI_family"/>
</dbReference>
<evidence type="ECO:0000256" key="1">
    <source>
        <dbReference type="ARBA" id="ARBA00011046"/>
    </source>
</evidence>
<evidence type="ECO:0000256" key="4">
    <source>
        <dbReference type="ARBA" id="ARBA00023163"/>
    </source>
</evidence>
<dbReference type="Proteomes" id="UP001165136">
    <property type="component" value="Unassembled WGS sequence"/>
</dbReference>
<dbReference type="InterPro" id="IPR036388">
    <property type="entry name" value="WH-like_DNA-bd_sf"/>
</dbReference>
<dbReference type="Pfam" id="PF03965">
    <property type="entry name" value="Penicillinase_R"/>
    <property type="match status" value="1"/>
</dbReference>
<accession>A0A9W6VJR8</accession>
<evidence type="ECO:0000313" key="5">
    <source>
        <dbReference type="EMBL" id="GLY68796.1"/>
    </source>
</evidence>
<evidence type="ECO:0008006" key="7">
    <source>
        <dbReference type="Google" id="ProtNLM"/>
    </source>
</evidence>
<comment type="similarity">
    <text evidence="1">Belongs to the BlaI transcriptional regulatory family.</text>
</comment>
<keyword evidence="2" id="KW-0805">Transcription regulation</keyword>
<reference evidence="5" key="1">
    <citation type="submission" date="2023-03" db="EMBL/GenBank/DDBJ databases">
        <title>Amycolatopsis taiwanensis NBRC 103393.</title>
        <authorList>
            <person name="Ichikawa N."/>
            <person name="Sato H."/>
            <person name="Tonouchi N."/>
        </authorList>
    </citation>
    <scope>NUCLEOTIDE SEQUENCE</scope>
    <source>
        <strain evidence="5">NBRC 103393</strain>
    </source>
</reference>
<dbReference type="Gene3D" id="1.10.10.10">
    <property type="entry name" value="Winged helix-like DNA-binding domain superfamily/Winged helix DNA-binding domain"/>
    <property type="match status" value="1"/>
</dbReference>
<dbReference type="GO" id="GO:0045892">
    <property type="term" value="P:negative regulation of DNA-templated transcription"/>
    <property type="evidence" value="ECO:0007669"/>
    <property type="project" value="InterPro"/>
</dbReference>